<comment type="catalytic activity">
    <reaction evidence="8">
        <text>L-threonyl-[protein] + ATP = O-phospho-L-threonyl-[protein] + ADP + H(+)</text>
        <dbReference type="Rhea" id="RHEA:46608"/>
        <dbReference type="Rhea" id="RHEA-COMP:11060"/>
        <dbReference type="Rhea" id="RHEA-COMP:11605"/>
        <dbReference type="ChEBI" id="CHEBI:15378"/>
        <dbReference type="ChEBI" id="CHEBI:30013"/>
        <dbReference type="ChEBI" id="CHEBI:30616"/>
        <dbReference type="ChEBI" id="CHEBI:61977"/>
        <dbReference type="ChEBI" id="CHEBI:456216"/>
        <dbReference type="EC" id="2.7.12.2"/>
    </reaction>
</comment>
<sequence>MSEPGKMSKLPSLTVSEFNNNFIPVAMEMNTPPTPMHHFNTHNKALANFPAPGEDFYERFSERMVISFGSFWKVEKVFDRHSMTYKALKTSTRSPLVSVYLKEKTAQQLLYRTSAFLALYDEMYFDKQTFYAVMPLYTSSVLEILARRTMAKEEILFVVWSVLMGLSTINTFGLVHGDVKPKNILVDDGGRVKLSDFNSVQNIGSFCEIEELGDPRYLAPELKTGAVTASSDVYSLGISTFEMATRHTFPTNMFNFALDDPLIIRAFNDCTLKDLYVSFTKANPLLRQVPSELVGCSIFLPVVSFRLSP</sequence>
<keyword evidence="2" id="KW-0547">Nucleotide-binding</keyword>
<reference evidence="12 13" key="1">
    <citation type="submission" date="2012-10" db="EMBL/GenBank/DDBJ databases">
        <authorList>
            <person name="Zafar N."/>
            <person name="Inman J."/>
            <person name="Hall N."/>
            <person name="Lorenzi H."/>
            <person name="Caler E."/>
        </authorList>
    </citation>
    <scope>NUCLEOTIDE SEQUENCE [LARGE SCALE GENOMIC DNA]</scope>
    <source>
        <strain evidence="12 13">IP1</strain>
    </source>
</reference>
<keyword evidence="10" id="KW-0812">Transmembrane</keyword>
<evidence type="ECO:0000259" key="11">
    <source>
        <dbReference type="PROSITE" id="PS50011"/>
    </source>
</evidence>
<comment type="catalytic activity">
    <reaction evidence="9">
        <text>L-tyrosyl-[protein] + ATP = O-phospho-L-tyrosyl-[protein] + ADP + H(+)</text>
        <dbReference type="Rhea" id="RHEA:10596"/>
        <dbReference type="Rhea" id="RHEA-COMP:10136"/>
        <dbReference type="Rhea" id="RHEA-COMP:20101"/>
        <dbReference type="ChEBI" id="CHEBI:15378"/>
        <dbReference type="ChEBI" id="CHEBI:30616"/>
        <dbReference type="ChEBI" id="CHEBI:46858"/>
        <dbReference type="ChEBI" id="CHEBI:61978"/>
        <dbReference type="ChEBI" id="CHEBI:456216"/>
        <dbReference type="EC" id="2.7.12.2"/>
    </reaction>
</comment>
<comment type="similarity">
    <text evidence="5">Belongs to the protein kinase superfamily. STE Ser/Thr protein kinase family. MAP kinase kinase subfamily.</text>
</comment>
<dbReference type="GeneID" id="14894155"/>
<dbReference type="OMA" id="MQHTQSQ"/>
<evidence type="ECO:0000313" key="12">
    <source>
        <dbReference type="EMBL" id="ELP95277.1"/>
    </source>
</evidence>
<dbReference type="PANTHER" id="PTHR48013:SF9">
    <property type="entry name" value="DUAL SPECIFICITY MITOGEN-ACTIVATED PROTEIN KINASE KINASE 5"/>
    <property type="match status" value="1"/>
</dbReference>
<dbReference type="SUPFAM" id="SSF56112">
    <property type="entry name" value="Protein kinase-like (PK-like)"/>
    <property type="match status" value="1"/>
</dbReference>
<feature type="domain" description="Protein kinase" evidence="11">
    <location>
        <begin position="60"/>
        <end position="300"/>
    </location>
</feature>
<keyword evidence="10" id="KW-1133">Transmembrane helix</keyword>
<evidence type="ECO:0000313" key="13">
    <source>
        <dbReference type="Proteomes" id="UP000014680"/>
    </source>
</evidence>
<dbReference type="AlphaFoldDB" id="A0A0A1UHG4"/>
<dbReference type="EMBL" id="KB206168">
    <property type="protein sequence ID" value="ELP95277.1"/>
    <property type="molecule type" value="Genomic_DNA"/>
</dbReference>
<gene>
    <name evidence="12" type="ORF">EIN_430830</name>
</gene>
<evidence type="ECO:0000256" key="1">
    <source>
        <dbReference type="ARBA" id="ARBA00022679"/>
    </source>
</evidence>
<dbReference type="InterPro" id="IPR011009">
    <property type="entry name" value="Kinase-like_dom_sf"/>
</dbReference>
<evidence type="ECO:0000256" key="3">
    <source>
        <dbReference type="ARBA" id="ARBA00022777"/>
    </source>
</evidence>
<dbReference type="GO" id="GO:0005524">
    <property type="term" value="F:ATP binding"/>
    <property type="evidence" value="ECO:0007669"/>
    <property type="project" value="UniProtKB-KW"/>
</dbReference>
<feature type="transmembrane region" description="Helical" evidence="10">
    <location>
        <begin position="155"/>
        <end position="175"/>
    </location>
</feature>
<dbReference type="PROSITE" id="PS00108">
    <property type="entry name" value="PROTEIN_KINASE_ST"/>
    <property type="match status" value="1"/>
</dbReference>
<keyword evidence="13" id="KW-1185">Reference proteome</keyword>
<evidence type="ECO:0000256" key="6">
    <source>
        <dbReference type="ARBA" id="ARBA00038999"/>
    </source>
</evidence>
<evidence type="ECO:0000256" key="9">
    <source>
        <dbReference type="ARBA" id="ARBA00051693"/>
    </source>
</evidence>
<organism evidence="12 13">
    <name type="scientific">Entamoeba invadens IP1</name>
    <dbReference type="NCBI Taxonomy" id="370355"/>
    <lineage>
        <taxon>Eukaryota</taxon>
        <taxon>Amoebozoa</taxon>
        <taxon>Evosea</taxon>
        <taxon>Archamoebae</taxon>
        <taxon>Mastigamoebida</taxon>
        <taxon>Entamoebidae</taxon>
        <taxon>Entamoeba</taxon>
    </lineage>
</organism>
<evidence type="ECO:0000256" key="2">
    <source>
        <dbReference type="ARBA" id="ARBA00022741"/>
    </source>
</evidence>
<dbReference type="KEGG" id="eiv:EIN_430830"/>
<evidence type="ECO:0000256" key="7">
    <source>
        <dbReference type="ARBA" id="ARBA00049014"/>
    </source>
</evidence>
<dbReference type="VEuPathDB" id="AmoebaDB:EIN_430830"/>
<evidence type="ECO:0000256" key="8">
    <source>
        <dbReference type="ARBA" id="ARBA00049299"/>
    </source>
</evidence>
<protein>
    <recommendedName>
        <fullName evidence="6">mitogen-activated protein kinase kinase</fullName>
        <ecNumber evidence="6">2.7.12.2</ecNumber>
    </recommendedName>
</protein>
<keyword evidence="4" id="KW-0067">ATP-binding</keyword>
<keyword evidence="10" id="KW-0472">Membrane</keyword>
<keyword evidence="1" id="KW-0808">Transferase</keyword>
<dbReference type="EC" id="2.7.12.2" evidence="6"/>
<name>A0A0A1UHG4_ENTIV</name>
<proteinExistence type="inferred from homology"/>
<evidence type="ECO:0000256" key="10">
    <source>
        <dbReference type="SAM" id="Phobius"/>
    </source>
</evidence>
<dbReference type="Pfam" id="PF00069">
    <property type="entry name" value="Pkinase"/>
    <property type="match status" value="1"/>
</dbReference>
<dbReference type="Proteomes" id="UP000014680">
    <property type="component" value="Unassembled WGS sequence"/>
</dbReference>
<keyword evidence="3" id="KW-0418">Kinase</keyword>
<evidence type="ECO:0000256" key="5">
    <source>
        <dbReference type="ARBA" id="ARBA00038035"/>
    </source>
</evidence>
<dbReference type="GO" id="GO:0004708">
    <property type="term" value="F:MAP kinase kinase activity"/>
    <property type="evidence" value="ECO:0007669"/>
    <property type="project" value="UniProtKB-EC"/>
</dbReference>
<dbReference type="InterPro" id="IPR000719">
    <property type="entry name" value="Prot_kinase_dom"/>
</dbReference>
<dbReference type="RefSeq" id="XP_004262048.1">
    <property type="nucleotide sequence ID" value="XM_004262000.1"/>
</dbReference>
<dbReference type="PROSITE" id="PS50011">
    <property type="entry name" value="PROTEIN_KINASE_DOM"/>
    <property type="match status" value="1"/>
</dbReference>
<dbReference type="InterPro" id="IPR008271">
    <property type="entry name" value="Ser/Thr_kinase_AS"/>
</dbReference>
<dbReference type="Gene3D" id="1.10.510.10">
    <property type="entry name" value="Transferase(Phosphotransferase) domain 1"/>
    <property type="match status" value="1"/>
</dbReference>
<dbReference type="SMART" id="SM00220">
    <property type="entry name" value="S_TKc"/>
    <property type="match status" value="1"/>
</dbReference>
<evidence type="ECO:0000256" key="4">
    <source>
        <dbReference type="ARBA" id="ARBA00022840"/>
    </source>
</evidence>
<dbReference type="OrthoDB" id="15247at2759"/>
<dbReference type="PANTHER" id="PTHR48013">
    <property type="entry name" value="DUAL SPECIFICITY MITOGEN-ACTIVATED PROTEIN KINASE KINASE 5-RELATED"/>
    <property type="match status" value="1"/>
</dbReference>
<comment type="catalytic activity">
    <reaction evidence="7">
        <text>L-seryl-[protein] + ATP = O-phospho-L-seryl-[protein] + ADP + H(+)</text>
        <dbReference type="Rhea" id="RHEA:17989"/>
        <dbReference type="Rhea" id="RHEA-COMP:9863"/>
        <dbReference type="Rhea" id="RHEA-COMP:11604"/>
        <dbReference type="ChEBI" id="CHEBI:15378"/>
        <dbReference type="ChEBI" id="CHEBI:29999"/>
        <dbReference type="ChEBI" id="CHEBI:30616"/>
        <dbReference type="ChEBI" id="CHEBI:83421"/>
        <dbReference type="ChEBI" id="CHEBI:456216"/>
        <dbReference type="EC" id="2.7.12.2"/>
    </reaction>
</comment>
<accession>A0A0A1UHG4</accession>